<feature type="transmembrane region" description="Helical" evidence="15">
    <location>
        <begin position="1178"/>
        <end position="1205"/>
    </location>
</feature>
<evidence type="ECO:0000313" key="18">
    <source>
        <dbReference type="EMBL" id="KAJ4393122.1"/>
    </source>
</evidence>
<dbReference type="AlphaFoldDB" id="A0A9W8YV36"/>
<keyword evidence="13" id="KW-0325">Glycoprotein</keyword>
<organism evidence="18 19">
    <name type="scientific">Gnomoniopsis smithogilvyi</name>
    <dbReference type="NCBI Taxonomy" id="1191159"/>
    <lineage>
        <taxon>Eukaryota</taxon>
        <taxon>Fungi</taxon>
        <taxon>Dikarya</taxon>
        <taxon>Ascomycota</taxon>
        <taxon>Pezizomycotina</taxon>
        <taxon>Sordariomycetes</taxon>
        <taxon>Sordariomycetidae</taxon>
        <taxon>Diaporthales</taxon>
        <taxon>Gnomoniaceae</taxon>
        <taxon>Gnomoniopsis</taxon>
    </lineage>
</organism>
<keyword evidence="11" id="KW-1015">Disulfide bond</keyword>
<evidence type="ECO:0000256" key="16">
    <source>
        <dbReference type="SAM" id="SignalP"/>
    </source>
</evidence>
<keyword evidence="6 16" id="KW-0732">Signal</keyword>
<dbReference type="InterPro" id="IPR000731">
    <property type="entry name" value="SSD"/>
</dbReference>
<dbReference type="FunFam" id="1.20.1640.10:FF:000008">
    <property type="entry name" value="NPC intracellular cholesterol transporter 1"/>
    <property type="match status" value="1"/>
</dbReference>
<dbReference type="NCBIfam" id="TIGR00917">
    <property type="entry name" value="2A060601"/>
    <property type="match status" value="1"/>
</dbReference>
<dbReference type="GO" id="GO:0005319">
    <property type="term" value="F:lipid transporter activity"/>
    <property type="evidence" value="ECO:0007669"/>
    <property type="project" value="InterPro"/>
</dbReference>
<comment type="caution">
    <text evidence="18">The sequence shown here is derived from an EMBL/GenBank/DDBJ whole genome shotgun (WGS) entry which is preliminary data.</text>
</comment>
<dbReference type="EMBL" id="JAPEVB010000002">
    <property type="protein sequence ID" value="KAJ4393122.1"/>
    <property type="molecule type" value="Genomic_DNA"/>
</dbReference>
<dbReference type="GO" id="GO:0032934">
    <property type="term" value="F:sterol binding"/>
    <property type="evidence" value="ECO:0007669"/>
    <property type="project" value="TreeGrafter"/>
</dbReference>
<gene>
    <name evidence="18" type="primary">NCR1</name>
    <name evidence="18" type="ORF">N0V93_002329</name>
</gene>
<feature type="transmembrane region" description="Helical" evidence="15">
    <location>
        <begin position="1073"/>
        <end position="1099"/>
    </location>
</feature>
<evidence type="ECO:0000313" key="19">
    <source>
        <dbReference type="Proteomes" id="UP001140453"/>
    </source>
</evidence>
<keyword evidence="19" id="KW-1185">Reference proteome</keyword>
<feature type="transmembrane region" description="Helical" evidence="15">
    <location>
        <begin position="1106"/>
        <end position="1126"/>
    </location>
</feature>
<feature type="transmembrane region" description="Helical" evidence="15">
    <location>
        <begin position="1217"/>
        <end position="1239"/>
    </location>
</feature>
<keyword evidence="14" id="KW-0753">Steroid metabolism</keyword>
<evidence type="ECO:0000256" key="15">
    <source>
        <dbReference type="SAM" id="Phobius"/>
    </source>
</evidence>
<dbReference type="Pfam" id="PF16414">
    <property type="entry name" value="NPC1_N"/>
    <property type="match status" value="1"/>
</dbReference>
<feature type="transmembrane region" description="Helical" evidence="15">
    <location>
        <begin position="270"/>
        <end position="290"/>
    </location>
</feature>
<proteinExistence type="inferred from homology"/>
<dbReference type="OrthoDB" id="6510177at2759"/>
<keyword evidence="4" id="KW-0153">Cholesterol metabolism</keyword>
<feature type="transmembrane region" description="Helical" evidence="15">
    <location>
        <begin position="744"/>
        <end position="769"/>
    </location>
</feature>
<evidence type="ECO:0000256" key="3">
    <source>
        <dbReference type="ARBA" id="ARBA00022448"/>
    </source>
</evidence>
<comment type="subcellular location">
    <subcellularLocation>
        <location evidence="1">Endomembrane system</location>
        <topology evidence="1">Multi-pass membrane protein</topology>
    </subcellularLocation>
</comment>
<evidence type="ECO:0000256" key="14">
    <source>
        <dbReference type="ARBA" id="ARBA00023221"/>
    </source>
</evidence>
<feature type="chain" id="PRO_5040972620" evidence="16">
    <location>
        <begin position="22"/>
        <end position="1280"/>
    </location>
</feature>
<keyword evidence="12" id="KW-1207">Sterol metabolism</keyword>
<dbReference type="FunFam" id="1.20.1640.10:FF:000029">
    <property type="entry name" value="Putative Patched sphingolipid transporter"/>
    <property type="match status" value="1"/>
</dbReference>
<dbReference type="GO" id="GO:0008203">
    <property type="term" value="P:cholesterol metabolic process"/>
    <property type="evidence" value="ECO:0007669"/>
    <property type="project" value="UniProtKB-KW"/>
</dbReference>
<feature type="transmembrane region" description="Helical" evidence="15">
    <location>
        <begin position="598"/>
        <end position="616"/>
    </location>
</feature>
<keyword evidence="9" id="KW-0443">Lipid metabolism</keyword>
<dbReference type="Pfam" id="PF12349">
    <property type="entry name" value="Sterol-sensing"/>
    <property type="match status" value="1"/>
</dbReference>
<feature type="transmembrane region" description="Helical" evidence="15">
    <location>
        <begin position="831"/>
        <end position="850"/>
    </location>
</feature>
<dbReference type="InterPro" id="IPR053958">
    <property type="entry name" value="HMGCR/SNAP/NPC1-like_SSD"/>
</dbReference>
<evidence type="ECO:0000256" key="2">
    <source>
        <dbReference type="ARBA" id="ARBA00005585"/>
    </source>
</evidence>
<dbReference type="Proteomes" id="UP001140453">
    <property type="component" value="Unassembled WGS sequence"/>
</dbReference>
<keyword evidence="10 15" id="KW-0472">Membrane</keyword>
<dbReference type="InterPro" id="IPR004765">
    <property type="entry name" value="NPC1-like"/>
</dbReference>
<dbReference type="Gene3D" id="1.20.1640.10">
    <property type="entry name" value="Multidrug efflux transporter AcrB transmembrane domain"/>
    <property type="match status" value="2"/>
</dbReference>
<accession>A0A9W8YV36</accession>
<feature type="transmembrane region" description="Helical" evidence="15">
    <location>
        <begin position="667"/>
        <end position="689"/>
    </location>
</feature>
<feature type="transmembrane region" description="Helical" evidence="15">
    <location>
        <begin position="354"/>
        <end position="374"/>
    </location>
</feature>
<protein>
    <submittedName>
        <fullName evidence="18">Niemann-Pick type C- protein 1</fullName>
    </submittedName>
</protein>
<evidence type="ECO:0000256" key="7">
    <source>
        <dbReference type="ARBA" id="ARBA00022989"/>
    </source>
</evidence>
<dbReference type="GO" id="GO:0015918">
    <property type="term" value="P:sterol transport"/>
    <property type="evidence" value="ECO:0007669"/>
    <property type="project" value="TreeGrafter"/>
</dbReference>
<feature type="domain" description="SSD" evidence="17">
    <location>
        <begin position="595"/>
        <end position="769"/>
    </location>
</feature>
<sequence length="1280" mass="140877">MTKISALAAAGALLLAGLSSAAEELYTPIHEAGRCAIRDHCGSKSFFGKQLPCVDNGKAKDPDDDLRAQLVDLCGPKWNDGPVCCTSDQVKSLKDELSTANTIVSSCPACKENFYNLFCTFTCSPDQSLFLNVTKTLVKNDKVLTTELDQLISEEYGTGFYDSCKDVKFGPSNSEAMKLIGGGAKNYSQLLKYLGDEKLVGSPFQINFPTSYKEKNMHALPMTPKKCNDDDPNFRCACVDCPKVCPELPAVEESGSCKVGVLPCLSFASIFVYSVLLATLFASIGGHVWYRKRAKRLEEERTLLQGGIDASDDEDDEGHLVSNGAMLDRPTRPYKLNTWCDAAFYKLGHAAARFPAITIFSSLVVIIVLSAGWVRFELEKNPARLWVAPTSAAAQEKEFFDSHFGPFYRAEKAFLVNDTLPSGPGPVLSYDTLLWWMDVEKSIAQLEGPTFRTRLDEVCLKPTGSACVVQSVAAYYENEPTLVTEKGWANKLRTCAQAPAECRPAYGQPLEPEMILGGYDGIDNIASAPAMTVTWVVNNFADEDSREVARAMDFEQALKNRLLDVQKEAKDRGLRLSFSTEISLEEELNKSTNTDAKIIVVSYVIMFLYASIALGSTTLSLRDMLRNPTVSFVESKFSLGVAGIVIVLMSITASIGLFSWANLKATLIIVDVIPFIVLAVGVDNIFLIVHEFERVNIRNPDDDVERRVAKALGRMGPSILLSAITETVSFALGAFVGMPAVRNFAIYAAGAVFINAVLQVTLFISLLSFNQRRVEDSRMDCMPCIQIKAARIHLNGSNGNLGARLYEAPEEGILQRFILRHYAPTLLGKKVKVAVVAVFLGLFAAGVALIPEVKLGLDQRVAIPDGSYLIPYFNDLYAYFDSGPPVYFVTKNIDATKRNHQQEICARFTTCDSLSLTNILEQERKRTEVSYINSPAASWIDDFFLWLNPQFEECCVEKGGACFADRQPGWNITLSGMPEGDEFLHYLEKFLSAPTTEDCPLGGQASYGTAVVVDEDKGNIPASHFRTMHSPLRSQDDFINAYQSARRIATEFSEQTGEEVFPYSVFYIFFDQYLSIVGLTVGLLAAAIAFIFIISSLLLGSVLTGATVAITVTMTIVDIIGAMAVFNVSLNAVSLVNLIICVGIAVEFCAHIARAFMFPSRTFMERAKNRFRRRDARAWTALVNVGGSVFSGITVTKLLGVFVLAFTSSKIFEIYYFRIWVALVVFAATHALVFLPVLLSLMGGAGYLDPESEGGLEEDLASRRFRAIRDHEDDYTDDED</sequence>
<evidence type="ECO:0000259" key="17">
    <source>
        <dbReference type="PROSITE" id="PS50156"/>
    </source>
</evidence>
<evidence type="ECO:0000256" key="4">
    <source>
        <dbReference type="ARBA" id="ARBA00022548"/>
    </source>
</evidence>
<evidence type="ECO:0000256" key="1">
    <source>
        <dbReference type="ARBA" id="ARBA00004127"/>
    </source>
</evidence>
<keyword evidence="5 15" id="KW-0812">Transmembrane</keyword>
<feature type="transmembrane region" description="Helical" evidence="15">
    <location>
        <begin position="637"/>
        <end position="661"/>
    </location>
</feature>
<keyword evidence="7 15" id="KW-1133">Transmembrane helix</keyword>
<keyword evidence="8" id="KW-0445">Lipid transport</keyword>
<evidence type="ECO:0000256" key="5">
    <source>
        <dbReference type="ARBA" id="ARBA00022692"/>
    </source>
</evidence>
<dbReference type="PANTHER" id="PTHR45727">
    <property type="entry name" value="NPC INTRACELLULAR CHOLESTEROL TRANSPORTER 1"/>
    <property type="match status" value="1"/>
</dbReference>
<comment type="similarity">
    <text evidence="2">Belongs to the patched family.</text>
</comment>
<feature type="transmembrane region" description="Helical" evidence="15">
    <location>
        <begin position="1132"/>
        <end position="1157"/>
    </location>
</feature>
<dbReference type="GO" id="GO:0016020">
    <property type="term" value="C:membrane"/>
    <property type="evidence" value="ECO:0007669"/>
    <property type="project" value="InterPro"/>
</dbReference>
<keyword evidence="3" id="KW-0813">Transport</keyword>
<dbReference type="SUPFAM" id="SSF82866">
    <property type="entry name" value="Multidrug efflux transporter AcrB transmembrane domain"/>
    <property type="match status" value="2"/>
</dbReference>
<evidence type="ECO:0000256" key="9">
    <source>
        <dbReference type="ARBA" id="ARBA00023098"/>
    </source>
</evidence>
<evidence type="ECO:0000256" key="13">
    <source>
        <dbReference type="ARBA" id="ARBA00023180"/>
    </source>
</evidence>
<feature type="signal peptide" evidence="16">
    <location>
        <begin position="1"/>
        <end position="21"/>
    </location>
</feature>
<reference evidence="18" key="1">
    <citation type="submission" date="2022-10" db="EMBL/GenBank/DDBJ databases">
        <title>Tapping the CABI collections for fungal endophytes: first genome assemblies for Collariella, Neodidymelliopsis, Ascochyta clinopodiicola, Didymella pomorum, Didymosphaeria variabile, Neocosmospora piperis and Neocucurbitaria cava.</title>
        <authorList>
            <person name="Hill R."/>
        </authorList>
    </citation>
    <scope>NUCLEOTIDE SEQUENCE</scope>
    <source>
        <strain evidence="18">IMI 355082</strain>
    </source>
</reference>
<dbReference type="PROSITE" id="PS50156">
    <property type="entry name" value="SSD"/>
    <property type="match status" value="1"/>
</dbReference>
<dbReference type="InterPro" id="IPR032190">
    <property type="entry name" value="NPC1_N"/>
</dbReference>
<dbReference type="GO" id="GO:0012505">
    <property type="term" value="C:endomembrane system"/>
    <property type="evidence" value="ECO:0007669"/>
    <property type="project" value="UniProtKB-SubCell"/>
</dbReference>
<dbReference type="Pfam" id="PF22314">
    <property type="entry name" value="NPC1_MLD"/>
    <property type="match status" value="1"/>
</dbReference>
<evidence type="ECO:0000256" key="12">
    <source>
        <dbReference type="ARBA" id="ARBA00023166"/>
    </source>
</evidence>
<dbReference type="InterPro" id="IPR053956">
    <property type="entry name" value="NPC1_MLD"/>
</dbReference>
<evidence type="ECO:0000256" key="6">
    <source>
        <dbReference type="ARBA" id="ARBA00022729"/>
    </source>
</evidence>
<evidence type="ECO:0000256" key="10">
    <source>
        <dbReference type="ARBA" id="ARBA00023136"/>
    </source>
</evidence>
<dbReference type="PANTHER" id="PTHR45727:SF2">
    <property type="entry name" value="NPC INTRACELLULAR CHOLESTEROL TRANSPORTER 1"/>
    <property type="match status" value="1"/>
</dbReference>
<evidence type="ECO:0000256" key="11">
    <source>
        <dbReference type="ARBA" id="ARBA00023157"/>
    </source>
</evidence>
<feature type="transmembrane region" description="Helical" evidence="15">
    <location>
        <begin position="719"/>
        <end position="738"/>
    </location>
</feature>
<name>A0A9W8YV36_9PEZI</name>
<evidence type="ECO:0000256" key="8">
    <source>
        <dbReference type="ARBA" id="ARBA00023055"/>
    </source>
</evidence>